<dbReference type="SMART" id="SM00353">
    <property type="entry name" value="HLH"/>
    <property type="match status" value="1"/>
</dbReference>
<dbReference type="GO" id="GO:0046983">
    <property type="term" value="F:protein dimerization activity"/>
    <property type="evidence" value="ECO:0007669"/>
    <property type="project" value="InterPro"/>
</dbReference>
<dbReference type="GO" id="GO:0005634">
    <property type="term" value="C:nucleus"/>
    <property type="evidence" value="ECO:0007669"/>
    <property type="project" value="UniProtKB-SubCell"/>
</dbReference>
<dbReference type="InterPro" id="IPR044658">
    <property type="entry name" value="bHLH92/bHLH041-like"/>
</dbReference>
<dbReference type="SUPFAM" id="SSF47459">
    <property type="entry name" value="HLH, helix-loop-helix DNA-binding domain"/>
    <property type="match status" value="1"/>
</dbReference>
<feature type="compositionally biased region" description="Polar residues" evidence="6">
    <location>
        <begin position="20"/>
        <end position="29"/>
    </location>
</feature>
<feature type="region of interest" description="Disordered" evidence="6">
    <location>
        <begin position="1"/>
        <end position="30"/>
    </location>
</feature>
<feature type="compositionally biased region" description="Basic and acidic residues" evidence="6">
    <location>
        <begin position="57"/>
        <end position="69"/>
    </location>
</feature>
<dbReference type="InterPro" id="IPR045239">
    <property type="entry name" value="bHLH95_bHLH"/>
</dbReference>
<keyword evidence="4" id="KW-0539">Nucleus</keyword>
<feature type="compositionally biased region" description="Polar residues" evidence="6">
    <location>
        <begin position="1"/>
        <end position="12"/>
    </location>
</feature>
<keyword evidence="8" id="KW-0238">DNA-binding</keyword>
<feature type="compositionally biased region" description="Low complexity" evidence="6">
    <location>
        <begin position="45"/>
        <end position="56"/>
    </location>
</feature>
<dbReference type="GO" id="GO:0003677">
    <property type="term" value="F:DNA binding"/>
    <property type="evidence" value="ECO:0007669"/>
    <property type="project" value="UniProtKB-KW"/>
</dbReference>
<evidence type="ECO:0000256" key="3">
    <source>
        <dbReference type="ARBA" id="ARBA00023163"/>
    </source>
</evidence>
<organism evidence="8 9">
    <name type="scientific">Dorcoceras hygrometricum</name>
    <dbReference type="NCBI Taxonomy" id="472368"/>
    <lineage>
        <taxon>Eukaryota</taxon>
        <taxon>Viridiplantae</taxon>
        <taxon>Streptophyta</taxon>
        <taxon>Embryophyta</taxon>
        <taxon>Tracheophyta</taxon>
        <taxon>Spermatophyta</taxon>
        <taxon>Magnoliopsida</taxon>
        <taxon>eudicotyledons</taxon>
        <taxon>Gunneridae</taxon>
        <taxon>Pentapetalae</taxon>
        <taxon>asterids</taxon>
        <taxon>lamiids</taxon>
        <taxon>Lamiales</taxon>
        <taxon>Gesneriaceae</taxon>
        <taxon>Didymocarpoideae</taxon>
        <taxon>Trichosporeae</taxon>
        <taxon>Loxocarpinae</taxon>
        <taxon>Dorcoceras</taxon>
    </lineage>
</organism>
<dbReference type="OrthoDB" id="1885111at2759"/>
<sequence length="217" mass="24870">MNSQSAFSSYTNEPRVGFASKSNANGSNRENVHKRMLQFLKKNWSTNGGRTGSTTGEMERGRGKKHVMGERLRRETHRRFYGALHELLPPGTKRDQKSILETTIKKIKELQKMKEELERRNNEVEIILGARENEVTLEKAEIELKVGNPASGIDSMLEVLRSLKYTNSTATAMHSNFSQRQFSAKLEIETKMRAADVEREVRRSLFQVETKFHRSGV</sequence>
<dbReference type="EMBL" id="KQ994471">
    <property type="protein sequence ID" value="KZV48208.1"/>
    <property type="molecule type" value="Genomic_DNA"/>
</dbReference>
<feature type="domain" description="BHLH" evidence="7">
    <location>
        <begin position="61"/>
        <end position="110"/>
    </location>
</feature>
<dbReference type="PANTHER" id="PTHR46665:SF6">
    <property type="entry name" value="TRANSCRIPTION FACTOR BHLH92"/>
    <property type="match status" value="1"/>
</dbReference>
<dbReference type="CDD" id="cd11393">
    <property type="entry name" value="bHLH_AtbHLH_like"/>
    <property type="match status" value="1"/>
</dbReference>
<evidence type="ECO:0000313" key="8">
    <source>
        <dbReference type="EMBL" id="KZV48208.1"/>
    </source>
</evidence>
<feature type="coiled-coil region" evidence="5">
    <location>
        <begin position="100"/>
        <end position="134"/>
    </location>
</feature>
<feature type="region of interest" description="Disordered" evidence="6">
    <location>
        <begin position="44"/>
        <end position="69"/>
    </location>
</feature>
<comment type="subcellular location">
    <subcellularLocation>
        <location evidence="1">Nucleus</location>
    </subcellularLocation>
</comment>
<evidence type="ECO:0000256" key="1">
    <source>
        <dbReference type="ARBA" id="ARBA00004123"/>
    </source>
</evidence>
<keyword evidence="2" id="KW-0805">Transcription regulation</keyword>
<reference evidence="8 9" key="1">
    <citation type="journal article" date="2015" name="Proc. Natl. Acad. Sci. U.S.A.">
        <title>The resurrection genome of Boea hygrometrica: A blueprint for survival of dehydration.</title>
        <authorList>
            <person name="Xiao L."/>
            <person name="Yang G."/>
            <person name="Zhang L."/>
            <person name="Yang X."/>
            <person name="Zhao S."/>
            <person name="Ji Z."/>
            <person name="Zhou Q."/>
            <person name="Hu M."/>
            <person name="Wang Y."/>
            <person name="Chen M."/>
            <person name="Xu Y."/>
            <person name="Jin H."/>
            <person name="Xiao X."/>
            <person name="Hu G."/>
            <person name="Bao F."/>
            <person name="Hu Y."/>
            <person name="Wan P."/>
            <person name="Li L."/>
            <person name="Deng X."/>
            <person name="Kuang T."/>
            <person name="Xiang C."/>
            <person name="Zhu J.K."/>
            <person name="Oliver M.J."/>
            <person name="He Y."/>
        </authorList>
    </citation>
    <scope>NUCLEOTIDE SEQUENCE [LARGE SCALE GENOMIC DNA]</scope>
    <source>
        <strain evidence="9">cv. XS01</strain>
    </source>
</reference>
<dbReference type="Pfam" id="PF00010">
    <property type="entry name" value="HLH"/>
    <property type="match status" value="1"/>
</dbReference>
<dbReference type="Gene3D" id="4.10.280.10">
    <property type="entry name" value="Helix-loop-helix DNA-binding domain"/>
    <property type="match status" value="1"/>
</dbReference>
<proteinExistence type="predicted"/>
<dbReference type="InterPro" id="IPR011598">
    <property type="entry name" value="bHLH_dom"/>
</dbReference>
<name>A0A2Z7CN10_9LAMI</name>
<accession>A0A2Z7CN10</accession>
<dbReference type="PROSITE" id="PS50888">
    <property type="entry name" value="BHLH"/>
    <property type="match status" value="1"/>
</dbReference>
<evidence type="ECO:0000256" key="4">
    <source>
        <dbReference type="ARBA" id="ARBA00023242"/>
    </source>
</evidence>
<evidence type="ECO:0000256" key="5">
    <source>
        <dbReference type="SAM" id="Coils"/>
    </source>
</evidence>
<evidence type="ECO:0000259" key="7">
    <source>
        <dbReference type="PROSITE" id="PS50888"/>
    </source>
</evidence>
<evidence type="ECO:0000256" key="6">
    <source>
        <dbReference type="SAM" id="MobiDB-lite"/>
    </source>
</evidence>
<dbReference type="AlphaFoldDB" id="A0A2Z7CN10"/>
<keyword evidence="5" id="KW-0175">Coiled coil</keyword>
<dbReference type="InterPro" id="IPR036638">
    <property type="entry name" value="HLH_DNA-bd_sf"/>
</dbReference>
<keyword evidence="3" id="KW-0804">Transcription</keyword>
<gene>
    <name evidence="8" type="ORF">F511_10794</name>
</gene>
<dbReference type="PANTHER" id="PTHR46665">
    <property type="entry name" value="TRANSCRIPTION FACTOR BHLH041-RELATED-RELATED"/>
    <property type="match status" value="1"/>
</dbReference>
<protein>
    <submittedName>
        <fullName evidence="8">Basic helix-loop-helix DNA-binding superfamily protein</fullName>
    </submittedName>
</protein>
<evidence type="ECO:0000313" key="9">
    <source>
        <dbReference type="Proteomes" id="UP000250235"/>
    </source>
</evidence>
<dbReference type="Proteomes" id="UP000250235">
    <property type="component" value="Unassembled WGS sequence"/>
</dbReference>
<keyword evidence="9" id="KW-1185">Reference proteome</keyword>
<evidence type="ECO:0000256" key="2">
    <source>
        <dbReference type="ARBA" id="ARBA00023015"/>
    </source>
</evidence>